<dbReference type="SUPFAM" id="SSF48173">
    <property type="entry name" value="Cryptochrome/photolyase FAD-binding domain"/>
    <property type="match status" value="1"/>
</dbReference>
<keyword evidence="8" id="KW-1185">Reference proteome</keyword>
<feature type="binding site" evidence="4">
    <location>
        <begin position="155"/>
        <end position="157"/>
    </location>
    <ligand>
        <name>FAD</name>
        <dbReference type="ChEBI" id="CHEBI:57692"/>
    </ligand>
</feature>
<proteinExistence type="inferred from homology"/>
<protein>
    <recommendedName>
        <fullName evidence="6">Cryptochrome DASH</fullName>
    </recommendedName>
</protein>
<feature type="binding site" evidence="4">
    <location>
        <position position="5"/>
    </location>
    <ligand>
        <name>FAD</name>
        <dbReference type="ChEBI" id="CHEBI:57692"/>
    </ligand>
</feature>
<keyword evidence="6" id="KW-0157">Chromophore</keyword>
<evidence type="ECO:0000313" key="7">
    <source>
        <dbReference type="EMBL" id="CAH1793087.1"/>
    </source>
</evidence>
<dbReference type="Gene3D" id="1.10.579.10">
    <property type="entry name" value="DNA Cyclobutane Dipyrimidine Photolyase, subunit A, domain 3"/>
    <property type="match status" value="1"/>
</dbReference>
<accession>A0A8J1Y716</accession>
<dbReference type="Gene3D" id="1.25.40.80">
    <property type="match status" value="1"/>
</dbReference>
<comment type="caution">
    <text evidence="7">The sequence shown here is derived from an EMBL/GenBank/DDBJ whole genome shotgun (WGS) entry which is preliminary data.</text>
</comment>
<sequence length="299" mass="34323">SVAVYKETRNGMVGSDYSTKFSTWLAHGCLSPRQIYWELKKYEAKRTSNQSTYWVVFELLWRDYFKYVGLKYGDKLFYLDGVMGKHIEWKRDQKLFEAWKEGRTGVPYVDANMREMAATGFMSNRGRQNVASFLTKDLKLDWRMGAEWFESMLIDHDVCSNYGNWQYSAGIGNDPRQDRKFNMVKQGLDYDPQGEYVRLWVPELENLKTGDVHTPWALSTGQLANANIELGNTYPNPIVVAPEWSRHSKKVVQIEGQVVEGVEVEGDRIVAVGGEDIKEASTSTSRTLTQQHNVLKSST</sequence>
<evidence type="ECO:0000256" key="5">
    <source>
        <dbReference type="PIRSR" id="PIRSR602081-2"/>
    </source>
</evidence>
<name>A0A8J1Y716_OWEFU</name>
<keyword evidence="3 4" id="KW-0274">FAD</keyword>
<dbReference type="PANTHER" id="PTHR11455">
    <property type="entry name" value="CRYPTOCHROME"/>
    <property type="match status" value="1"/>
</dbReference>
<feature type="non-terminal residue" evidence="7">
    <location>
        <position position="299"/>
    </location>
</feature>
<organism evidence="7 8">
    <name type="scientific">Owenia fusiformis</name>
    <name type="common">Polychaete worm</name>
    <dbReference type="NCBI Taxonomy" id="6347"/>
    <lineage>
        <taxon>Eukaryota</taxon>
        <taxon>Metazoa</taxon>
        <taxon>Spiralia</taxon>
        <taxon>Lophotrochozoa</taxon>
        <taxon>Annelida</taxon>
        <taxon>Polychaeta</taxon>
        <taxon>Sedentaria</taxon>
        <taxon>Canalipalpata</taxon>
        <taxon>Sabellida</taxon>
        <taxon>Oweniida</taxon>
        <taxon>Oweniidae</taxon>
        <taxon>Owenia</taxon>
    </lineage>
</organism>
<evidence type="ECO:0000256" key="4">
    <source>
        <dbReference type="PIRSR" id="PIRSR602081-1"/>
    </source>
</evidence>
<evidence type="ECO:0000313" key="8">
    <source>
        <dbReference type="Proteomes" id="UP000749559"/>
    </source>
</evidence>
<dbReference type="InterPro" id="IPR014133">
    <property type="entry name" value="Cry_DASH"/>
</dbReference>
<dbReference type="GO" id="GO:0000719">
    <property type="term" value="P:photoreactive repair"/>
    <property type="evidence" value="ECO:0007669"/>
    <property type="project" value="TreeGrafter"/>
</dbReference>
<dbReference type="EMBL" id="CAIIXF020000008">
    <property type="protein sequence ID" value="CAH1793087.1"/>
    <property type="molecule type" value="Genomic_DNA"/>
</dbReference>
<evidence type="ECO:0000256" key="1">
    <source>
        <dbReference type="ARBA" id="ARBA00005862"/>
    </source>
</evidence>
<feature type="binding site" evidence="4">
    <location>
        <begin position="58"/>
        <end position="65"/>
    </location>
    <ligand>
        <name>FAD</name>
        <dbReference type="ChEBI" id="CHEBI:57692"/>
    </ligand>
</feature>
<feature type="binding site" evidence="4">
    <location>
        <begin position="18"/>
        <end position="22"/>
    </location>
    <ligand>
        <name>FAD</name>
        <dbReference type="ChEBI" id="CHEBI:57692"/>
    </ligand>
</feature>
<keyword evidence="2 4" id="KW-0285">Flavoprotein</keyword>
<comment type="cofactor">
    <cofactor evidence="4 6">
        <name>FAD</name>
        <dbReference type="ChEBI" id="CHEBI:57692"/>
    </cofactor>
    <text evidence="4 6">Binds 1 FAD per subunit.</text>
</comment>
<dbReference type="InterPro" id="IPR002081">
    <property type="entry name" value="Cryptochrome/DNA_photolyase_1"/>
</dbReference>
<dbReference type="AlphaFoldDB" id="A0A8J1Y716"/>
<comment type="similarity">
    <text evidence="1 6">Belongs to the DNA photolyase class-1 family.</text>
</comment>
<comment type="function">
    <text evidence="6">May have a photoreceptor function.</text>
</comment>
<dbReference type="Pfam" id="PF03441">
    <property type="entry name" value="FAD_binding_7"/>
    <property type="match status" value="1"/>
</dbReference>
<evidence type="ECO:0000256" key="2">
    <source>
        <dbReference type="ARBA" id="ARBA00022630"/>
    </source>
</evidence>
<comment type="cofactor">
    <cofactor evidence="6">
        <name>(6R)-5,10-methylene-5,6,7,8-tetrahydrofolate</name>
        <dbReference type="ChEBI" id="CHEBI:15636"/>
    </cofactor>
    <text evidence="6">Binds 1 5,10-methenyltetrahydrofolate (MTHF) per subunit.</text>
</comment>
<gene>
    <name evidence="7" type="ORF">OFUS_LOCUS17983</name>
</gene>
<dbReference type="PRINTS" id="PR00147">
    <property type="entry name" value="DNAPHOTLYASE"/>
</dbReference>
<feature type="site" description="Electron transfer via tryptophanyl radical" evidence="5">
    <location>
        <position position="89"/>
    </location>
</feature>
<reference evidence="7" key="1">
    <citation type="submission" date="2022-03" db="EMBL/GenBank/DDBJ databases">
        <authorList>
            <person name="Martin C."/>
        </authorList>
    </citation>
    <scope>NUCLEOTIDE SEQUENCE</scope>
</reference>
<feature type="site" description="Electron transfer via tryptophanyl radical" evidence="5">
    <location>
        <position position="165"/>
    </location>
</feature>
<dbReference type="NCBIfam" id="TIGR02765">
    <property type="entry name" value="crypto_DASH"/>
    <property type="match status" value="1"/>
</dbReference>
<dbReference type="GO" id="GO:0071949">
    <property type="term" value="F:FAD binding"/>
    <property type="evidence" value="ECO:0007669"/>
    <property type="project" value="TreeGrafter"/>
</dbReference>
<dbReference type="OrthoDB" id="435881at2759"/>
<dbReference type="Proteomes" id="UP000749559">
    <property type="component" value="Unassembled WGS sequence"/>
</dbReference>
<dbReference type="InterPro" id="IPR036134">
    <property type="entry name" value="Crypto/Photolyase_FAD-like_sf"/>
</dbReference>
<dbReference type="GO" id="GO:0003904">
    <property type="term" value="F:deoxyribodipyrimidine photo-lyase activity"/>
    <property type="evidence" value="ECO:0007669"/>
    <property type="project" value="TreeGrafter"/>
</dbReference>
<dbReference type="GO" id="GO:0003684">
    <property type="term" value="F:damaged DNA binding"/>
    <property type="evidence" value="ECO:0007669"/>
    <property type="project" value="TreeGrafter"/>
</dbReference>
<evidence type="ECO:0000256" key="3">
    <source>
        <dbReference type="ARBA" id="ARBA00022827"/>
    </source>
</evidence>
<evidence type="ECO:0000256" key="6">
    <source>
        <dbReference type="RuleBase" id="RU367151"/>
    </source>
</evidence>
<dbReference type="InterPro" id="IPR005101">
    <property type="entry name" value="Cryptochr/Photolyase_FAD-bd"/>
</dbReference>
<feature type="site" description="Electron transfer via tryptophanyl radical" evidence="5">
    <location>
        <position position="142"/>
    </location>
</feature>
<dbReference type="PANTHER" id="PTHR11455:SF22">
    <property type="entry name" value="CRYPTOCHROME DASH"/>
    <property type="match status" value="1"/>
</dbReference>